<feature type="compositionally biased region" description="Basic and acidic residues" evidence="1">
    <location>
        <begin position="324"/>
        <end position="354"/>
    </location>
</feature>
<evidence type="ECO:0008006" key="4">
    <source>
        <dbReference type="Google" id="ProtNLM"/>
    </source>
</evidence>
<evidence type="ECO:0000256" key="1">
    <source>
        <dbReference type="SAM" id="MobiDB-lite"/>
    </source>
</evidence>
<dbReference type="SUPFAM" id="SSF49373">
    <property type="entry name" value="Invasin/intimin cell-adhesion fragments"/>
    <property type="match status" value="1"/>
</dbReference>
<reference evidence="2" key="1">
    <citation type="journal article" date="2021" name="mSystems">
        <title>Bacteria and Archaea Synergistically Convert Glycine Betaine to Biogenic Methane in the Formosa Cold Seep of the South China Sea.</title>
        <authorList>
            <person name="Li L."/>
            <person name="Zhang W."/>
            <person name="Zhang S."/>
            <person name="Song L."/>
            <person name="Sun Q."/>
            <person name="Zhang H."/>
            <person name="Xiang H."/>
            <person name="Dong X."/>
        </authorList>
    </citation>
    <scope>NUCLEOTIDE SEQUENCE</scope>
    <source>
        <strain evidence="2">ZWT</strain>
    </source>
</reference>
<evidence type="ECO:0000313" key="3">
    <source>
        <dbReference type="Proteomes" id="UP001056429"/>
    </source>
</evidence>
<dbReference type="InterPro" id="IPR008964">
    <property type="entry name" value="Invasin/intimin_cell_adhesion"/>
</dbReference>
<feature type="compositionally biased region" description="Low complexity" evidence="1">
    <location>
        <begin position="355"/>
        <end position="367"/>
    </location>
</feature>
<dbReference type="EMBL" id="JAGSOJ010000002">
    <property type="protein sequence ID" value="MCM1990219.1"/>
    <property type="molecule type" value="Genomic_DNA"/>
</dbReference>
<organism evidence="2 3">
    <name type="scientific">Oceanirhabdus seepicola</name>
    <dbReference type="NCBI Taxonomy" id="2828781"/>
    <lineage>
        <taxon>Bacteria</taxon>
        <taxon>Bacillati</taxon>
        <taxon>Bacillota</taxon>
        <taxon>Clostridia</taxon>
        <taxon>Eubacteriales</taxon>
        <taxon>Clostridiaceae</taxon>
        <taxon>Oceanirhabdus</taxon>
    </lineage>
</organism>
<proteinExistence type="predicted"/>
<accession>A0A9J6P0Z7</accession>
<comment type="caution">
    <text evidence="2">The sequence shown here is derived from an EMBL/GenBank/DDBJ whole genome shotgun (WGS) entry which is preliminary data.</text>
</comment>
<dbReference type="Proteomes" id="UP001056429">
    <property type="component" value="Unassembled WGS sequence"/>
</dbReference>
<reference evidence="2" key="2">
    <citation type="submission" date="2021-04" db="EMBL/GenBank/DDBJ databases">
        <authorList>
            <person name="Dong X."/>
        </authorList>
    </citation>
    <scope>NUCLEOTIDE SEQUENCE</scope>
    <source>
        <strain evidence="2">ZWT</strain>
    </source>
</reference>
<keyword evidence="3" id="KW-1185">Reference proteome</keyword>
<name>A0A9J6P0Z7_9CLOT</name>
<dbReference type="RefSeq" id="WP_250859259.1">
    <property type="nucleotide sequence ID" value="NZ_JAGSOJ010000002.1"/>
</dbReference>
<evidence type="ECO:0000313" key="2">
    <source>
        <dbReference type="EMBL" id="MCM1990219.1"/>
    </source>
</evidence>
<feature type="compositionally biased region" description="Basic and acidic residues" evidence="1">
    <location>
        <begin position="368"/>
        <end position="377"/>
    </location>
</feature>
<sequence length="1837" mass="198666">MRRFRGITIFTLIMFLISNFSVFAEMPNNTVVIGDKAYDLNYVKREENYSEVLKTMQKSPEIFVKSESGQWYENNTTSKISNESIPKVTYKDVNGKLIDYDINDGEKIGEPLSITENNKKISGAKINGNVYITGDNVTIHNSTVNGIIYIDPGKEGSTDVKNVTAKEIVILSGGENSIHLYNVTADKLEVSSDSKVRVESKGTTKVNNTIIKTYAIIDSVSGSFGEIRVSVENDGKKGEQQNVELRGTFTEAVIVETGVTLKAAKDASVKQIQIAPKNKNDNIKLLGDFKKIEVNKEANIELVEGQVDKIITNVKTKLNISKESKVKQLDKKGNKVETSGDGKKNITKTDKDNSKSSSSNNSGNSSHGGDRDNDWNDRPTPVVKVSSVIIDKNGNEIIINQGGSKQFTARVRYTDNSTNNAMVWESSDTSIATVVNGLVTVASDKIGSAIIKASATRGGVTKSDQVVVTIKSNGNSGIIKTNNGVVTDNISEYILRVNGDPKGSQESPIEFYSDEYIVIEKDLIIEAGQDEFVKVRNIGVKGNIIIRGKDGNGGSITLDKVKVQKTADDEFGLNSGKIIVKEVATHSLHLENGVTAGQLQVTDGNGARIDVKDASIGEVNIASENGNEQIDLQVADKAKIDDLYVESTNFNIDNISSNNKKLADIINFVERGENVDLSQVKISNKETTLDDIRKEVNTADKIVAKLDELNNLYVSNSGEEEYNSWIENGKRMRRLIEDADGIKYDDGGEEKTFTLGNEYKNYEEWEKIRLANSIRSYRRDYFGGKFENMSELQYAFEKAVDQLPVFIECSKYDAWSGNTDGRTGVISNNIELGADITDIVLKTKDGETPSEDFKVTLGRTSTWIYDESSHERLEIDGRYIQCFEDKVYLMQKNVSSNDIVEDISVSIQQVNGRNGSNTNFHMEIEKNDVGNDIVVDYANIVLGTNKAVIEVKANNANKVDVIVKEINSDEIIFEQNDRVLTEGVTSFEVSQNILSDGGKYIIEVVAKDNEQELSSKYIKRFQAKLEKEYKLTKTAYSINNLNIKDKAEDINDYKYEECKIVNKEDDSDNYILDDKQCIGIVKVTDPKGNKVVNKIMISSSIGEGNKFKKLGIAIQNPEGSEEGKYNVELAVFDKNYQPIVELGSIYVDYSKDSTVSEFNSIVKNNSLDLTEYNKLSVEDKEKVITAFINSEEGRTQENLNKEINELNKELDELSPPSFEFYTASPGQNNAEINLKVTLNKEGKVYYIVVGEGQHEPEVTEVIAGTNYKNDKNEDVVVVANGKIDKIQANIKVDVTISGLPIDVDNYDIYIVAEGNNISPNIQSKVTSITGVGVKKVESGGDQTPADITALTIAVDNAGAITGDTATAEGTLKYVLISASKATEINGWNVETTDSDANSDLGGILSNTKPTISSEDNGQILVVVEIKEGKVVSAGESAAINIAADIADLTIVVDNTGIITSDTATAEGTLKYALVSASKATEINGWNIETTEANANLDLGGTLSDTKPVITNTDNTKILVVAEIKDGKVVAAGESVAINVSADIADLTIAVDNAGVITGDTATAEGTLKYVLISASKATEINGWNVETTDSDANSDLGGILSNTKPTISSEDNGQILVVVEIKEGKVVSAGESAAINIAADIADLTIVVDNTGIITSDTATAEGTLKYALVSASKATEINGWNIETTEANANLDLGGTLSDTKPVITNTDNTKILVVAEIKDGKVVAAGESVAINVSADIADLTIAVDNAGAITGDTATAEGTLKYVLISASKATEINGWNIETTDSDANSDLGGILSNTKPTISSEDNGQILVVVEIKDGKVVAAGESSAINVAAEE</sequence>
<gene>
    <name evidence="2" type="ORF">KDK92_10785</name>
</gene>
<protein>
    <recommendedName>
        <fullName evidence="4">BIG2 domain-containing protein</fullName>
    </recommendedName>
</protein>
<feature type="region of interest" description="Disordered" evidence="1">
    <location>
        <begin position="324"/>
        <end position="380"/>
    </location>
</feature>
<dbReference type="Gene3D" id="2.60.40.1080">
    <property type="match status" value="1"/>
</dbReference>